<dbReference type="AlphaFoldDB" id="A0A518DD05"/>
<comment type="function">
    <text evidence="2 7">Catalyzes the epimerization of the C3' and C5'positions of dTDP-6-deoxy-D-xylo-4-hexulose, forming dTDP-6-deoxy-L-lyxo-4-hexulose.</text>
</comment>
<name>A0A518DD05_9BACT</name>
<dbReference type="Proteomes" id="UP000317429">
    <property type="component" value="Chromosome"/>
</dbReference>
<reference evidence="9 10" key="1">
    <citation type="submission" date="2019-02" db="EMBL/GenBank/DDBJ databases">
        <title>Deep-cultivation of Planctomycetes and their phenomic and genomic characterization uncovers novel biology.</title>
        <authorList>
            <person name="Wiegand S."/>
            <person name="Jogler M."/>
            <person name="Boedeker C."/>
            <person name="Pinto D."/>
            <person name="Vollmers J."/>
            <person name="Rivas-Marin E."/>
            <person name="Kohn T."/>
            <person name="Peeters S.H."/>
            <person name="Heuer A."/>
            <person name="Rast P."/>
            <person name="Oberbeckmann S."/>
            <person name="Bunk B."/>
            <person name="Jeske O."/>
            <person name="Meyerdierks A."/>
            <person name="Storesund J.E."/>
            <person name="Kallscheuer N."/>
            <person name="Luecker S."/>
            <person name="Lage O.M."/>
            <person name="Pohl T."/>
            <person name="Merkel B.J."/>
            <person name="Hornburger P."/>
            <person name="Mueller R.-W."/>
            <person name="Bruemmer F."/>
            <person name="Labrenz M."/>
            <person name="Spormann A.M."/>
            <person name="Op den Camp H."/>
            <person name="Overmann J."/>
            <person name="Amann R."/>
            <person name="Jetten M.S.M."/>
            <person name="Mascher T."/>
            <person name="Medema M.H."/>
            <person name="Devos D.P."/>
            <person name="Kaster A.-K."/>
            <person name="Ovreas L."/>
            <person name="Rohde M."/>
            <person name="Galperin M.Y."/>
            <person name="Jogler C."/>
        </authorList>
    </citation>
    <scope>NUCLEOTIDE SEQUENCE [LARGE SCALE GENOMIC DNA]</scope>
    <source>
        <strain evidence="9 10">Pla175</strain>
    </source>
</reference>
<dbReference type="InterPro" id="IPR011051">
    <property type="entry name" value="RmlC_Cupin_sf"/>
</dbReference>
<gene>
    <name evidence="9" type="primary">rfbC</name>
    <name evidence="9" type="ORF">Pla175_27380</name>
</gene>
<feature type="site" description="Participates in a stacking interaction with the thymidine ring of dTDP-4-oxo-6-deoxyglucose" evidence="6">
    <location>
        <position position="138"/>
    </location>
</feature>
<dbReference type="UniPathway" id="UPA00124"/>
<dbReference type="Pfam" id="PF00908">
    <property type="entry name" value="dTDP_sugar_isom"/>
    <property type="match status" value="1"/>
</dbReference>
<evidence type="ECO:0000256" key="5">
    <source>
        <dbReference type="PIRSR" id="PIRSR600888-1"/>
    </source>
</evidence>
<feature type="active site" description="Proton acceptor" evidence="5">
    <location>
        <position position="62"/>
    </location>
</feature>
<dbReference type="NCBIfam" id="TIGR01221">
    <property type="entry name" value="rmlC"/>
    <property type="match status" value="1"/>
</dbReference>
<dbReference type="InterPro" id="IPR014710">
    <property type="entry name" value="RmlC-like_jellyroll"/>
</dbReference>
<feature type="active site" description="Proton donor" evidence="5">
    <location>
        <position position="132"/>
    </location>
</feature>
<dbReference type="GO" id="GO:0005829">
    <property type="term" value="C:cytosol"/>
    <property type="evidence" value="ECO:0007669"/>
    <property type="project" value="TreeGrafter"/>
</dbReference>
<sequence>MLFHPTELDGAFLIEPELRGDQRGFFARIFCEREFSAHGLVTEYVQANNSLTATPGTLRGLHYQLPPNAETKLVRCVRGSLWDCIVDLRPHSPTHGKWFGAELSADNRLMMYVPHGFAHGFLTLSADAEALYLVDQFYAPESERIVRWDDPRFAIEWPRRPVSLSEKDAGAPDFDPGYHWPESIA</sequence>
<dbReference type="EMBL" id="CP036291">
    <property type="protein sequence ID" value="QDU89349.1"/>
    <property type="molecule type" value="Genomic_DNA"/>
</dbReference>
<comment type="subunit">
    <text evidence="7">Homodimer.</text>
</comment>
<evidence type="ECO:0000256" key="8">
    <source>
        <dbReference type="SAM" id="MobiDB-lite"/>
    </source>
</evidence>
<dbReference type="GO" id="GO:0000271">
    <property type="term" value="P:polysaccharide biosynthetic process"/>
    <property type="evidence" value="ECO:0007669"/>
    <property type="project" value="TreeGrafter"/>
</dbReference>
<accession>A0A518DD05</accession>
<dbReference type="PANTHER" id="PTHR21047:SF2">
    <property type="entry name" value="THYMIDINE DIPHOSPHO-4-KETO-RHAMNOSE 3,5-EPIMERASE"/>
    <property type="match status" value="1"/>
</dbReference>
<dbReference type="Gene3D" id="2.60.120.10">
    <property type="entry name" value="Jelly Rolls"/>
    <property type="match status" value="1"/>
</dbReference>
<evidence type="ECO:0000313" key="9">
    <source>
        <dbReference type="EMBL" id="QDU89349.1"/>
    </source>
</evidence>
<evidence type="ECO:0000256" key="7">
    <source>
        <dbReference type="RuleBase" id="RU364069"/>
    </source>
</evidence>
<dbReference type="CDD" id="cd00438">
    <property type="entry name" value="cupin_RmlC"/>
    <property type="match status" value="1"/>
</dbReference>
<dbReference type="InterPro" id="IPR000888">
    <property type="entry name" value="RmlC-like"/>
</dbReference>
<dbReference type="RefSeq" id="WP_145285692.1">
    <property type="nucleotide sequence ID" value="NZ_CP036291.1"/>
</dbReference>
<organism evidence="9 10">
    <name type="scientific">Pirellulimonas nuda</name>
    <dbReference type="NCBI Taxonomy" id="2528009"/>
    <lineage>
        <taxon>Bacteria</taxon>
        <taxon>Pseudomonadati</taxon>
        <taxon>Planctomycetota</taxon>
        <taxon>Planctomycetia</taxon>
        <taxon>Pirellulales</taxon>
        <taxon>Lacipirellulaceae</taxon>
        <taxon>Pirellulimonas</taxon>
    </lineage>
</organism>
<keyword evidence="10" id="KW-1185">Reference proteome</keyword>
<dbReference type="OrthoDB" id="9800680at2"/>
<dbReference type="KEGG" id="pnd:Pla175_27380"/>
<keyword evidence="7 9" id="KW-0413">Isomerase</keyword>
<evidence type="ECO:0000256" key="3">
    <source>
        <dbReference type="ARBA" id="ARBA00012098"/>
    </source>
</evidence>
<dbReference type="GO" id="GO:0008830">
    <property type="term" value="F:dTDP-4-dehydrorhamnose 3,5-epimerase activity"/>
    <property type="evidence" value="ECO:0007669"/>
    <property type="project" value="UniProtKB-UniRule"/>
</dbReference>
<comment type="catalytic activity">
    <reaction evidence="1 7">
        <text>dTDP-4-dehydro-6-deoxy-alpha-D-glucose = dTDP-4-dehydro-beta-L-rhamnose</text>
        <dbReference type="Rhea" id="RHEA:16969"/>
        <dbReference type="ChEBI" id="CHEBI:57649"/>
        <dbReference type="ChEBI" id="CHEBI:62830"/>
        <dbReference type="EC" id="5.1.3.13"/>
    </reaction>
</comment>
<proteinExistence type="inferred from homology"/>
<evidence type="ECO:0000256" key="4">
    <source>
        <dbReference type="ARBA" id="ARBA00019595"/>
    </source>
</evidence>
<dbReference type="GO" id="GO:0019305">
    <property type="term" value="P:dTDP-rhamnose biosynthetic process"/>
    <property type="evidence" value="ECO:0007669"/>
    <property type="project" value="UniProtKB-UniRule"/>
</dbReference>
<evidence type="ECO:0000256" key="1">
    <source>
        <dbReference type="ARBA" id="ARBA00001298"/>
    </source>
</evidence>
<evidence type="ECO:0000313" key="10">
    <source>
        <dbReference type="Proteomes" id="UP000317429"/>
    </source>
</evidence>
<feature type="region of interest" description="Disordered" evidence="8">
    <location>
        <begin position="166"/>
        <end position="185"/>
    </location>
</feature>
<dbReference type="EC" id="5.1.3.13" evidence="3 7"/>
<comment type="pathway">
    <text evidence="7">Carbohydrate biosynthesis; dTDP-L-rhamnose biosynthesis.</text>
</comment>
<protein>
    <recommendedName>
        <fullName evidence="4 7">dTDP-4-dehydrorhamnose 3,5-epimerase</fullName>
        <ecNumber evidence="3 7">5.1.3.13</ecNumber>
    </recommendedName>
    <alternativeName>
        <fullName evidence="7">Thymidine diphospho-4-keto-rhamnose 3,5-epimerase</fullName>
    </alternativeName>
</protein>
<dbReference type="SUPFAM" id="SSF51182">
    <property type="entry name" value="RmlC-like cupins"/>
    <property type="match status" value="1"/>
</dbReference>
<comment type="similarity">
    <text evidence="7">Belongs to the dTDP-4-dehydrorhamnose 3,5-epimerase family.</text>
</comment>
<dbReference type="PANTHER" id="PTHR21047">
    <property type="entry name" value="DTDP-6-DEOXY-D-GLUCOSE-3,5 EPIMERASE"/>
    <property type="match status" value="1"/>
</dbReference>
<evidence type="ECO:0000256" key="2">
    <source>
        <dbReference type="ARBA" id="ARBA00001997"/>
    </source>
</evidence>
<evidence type="ECO:0000256" key="6">
    <source>
        <dbReference type="PIRSR" id="PIRSR600888-3"/>
    </source>
</evidence>